<comment type="caution">
    <text evidence="1">The sequence shown here is derived from an EMBL/GenBank/DDBJ whole genome shotgun (WGS) entry which is preliminary data.</text>
</comment>
<keyword evidence="2" id="KW-1185">Reference proteome</keyword>
<organism evidence="1 2">
    <name type="scientific">Synaphobranchus kaupii</name>
    <name type="common">Kaup's arrowtooth eel</name>
    <dbReference type="NCBI Taxonomy" id="118154"/>
    <lineage>
        <taxon>Eukaryota</taxon>
        <taxon>Metazoa</taxon>
        <taxon>Chordata</taxon>
        <taxon>Craniata</taxon>
        <taxon>Vertebrata</taxon>
        <taxon>Euteleostomi</taxon>
        <taxon>Actinopterygii</taxon>
        <taxon>Neopterygii</taxon>
        <taxon>Teleostei</taxon>
        <taxon>Anguilliformes</taxon>
        <taxon>Synaphobranchidae</taxon>
        <taxon>Synaphobranchus</taxon>
    </lineage>
</organism>
<sequence>MTKESAFHIRHPRLAFPSPPIPQVWSAPHCRIDRGQRQPSAKVTAAIGPERFPHRFLGNHKRDTRPPGVKPARAGLWLGELCLSDYTTPAGGPGATDEAGVTDRLEAEKGPLAVPARNSKFRLFFESFLNFVPVSQVNPILCRQGSEAQIQFRVRLRD</sequence>
<accession>A0A9Q1FM06</accession>
<dbReference type="EMBL" id="JAINUF010000005">
    <property type="protein sequence ID" value="KAJ8361331.1"/>
    <property type="molecule type" value="Genomic_DNA"/>
</dbReference>
<evidence type="ECO:0000313" key="1">
    <source>
        <dbReference type="EMBL" id="KAJ8361331.1"/>
    </source>
</evidence>
<proteinExistence type="predicted"/>
<reference evidence="1" key="1">
    <citation type="journal article" date="2023" name="Science">
        <title>Genome structures resolve the early diversification of teleost fishes.</title>
        <authorList>
            <person name="Parey E."/>
            <person name="Louis A."/>
            <person name="Montfort J."/>
            <person name="Bouchez O."/>
            <person name="Roques C."/>
            <person name="Iampietro C."/>
            <person name="Lluch J."/>
            <person name="Castinel A."/>
            <person name="Donnadieu C."/>
            <person name="Desvignes T."/>
            <person name="Floi Bucao C."/>
            <person name="Jouanno E."/>
            <person name="Wen M."/>
            <person name="Mejri S."/>
            <person name="Dirks R."/>
            <person name="Jansen H."/>
            <person name="Henkel C."/>
            <person name="Chen W.J."/>
            <person name="Zahm M."/>
            <person name="Cabau C."/>
            <person name="Klopp C."/>
            <person name="Thompson A.W."/>
            <person name="Robinson-Rechavi M."/>
            <person name="Braasch I."/>
            <person name="Lecointre G."/>
            <person name="Bobe J."/>
            <person name="Postlethwait J.H."/>
            <person name="Berthelot C."/>
            <person name="Roest Crollius H."/>
            <person name="Guiguen Y."/>
        </authorList>
    </citation>
    <scope>NUCLEOTIDE SEQUENCE</scope>
    <source>
        <strain evidence="1">WJC10195</strain>
    </source>
</reference>
<protein>
    <submittedName>
        <fullName evidence="1">Uncharacterized protein</fullName>
    </submittedName>
</protein>
<dbReference type="Proteomes" id="UP001152622">
    <property type="component" value="Chromosome 5"/>
</dbReference>
<name>A0A9Q1FM06_SYNKA</name>
<evidence type="ECO:0000313" key="2">
    <source>
        <dbReference type="Proteomes" id="UP001152622"/>
    </source>
</evidence>
<dbReference type="AlphaFoldDB" id="A0A9Q1FM06"/>
<gene>
    <name evidence="1" type="ORF">SKAU_G00178560</name>
</gene>